<feature type="compositionally biased region" description="Polar residues" evidence="2">
    <location>
        <begin position="198"/>
        <end position="209"/>
    </location>
</feature>
<feature type="coiled-coil region" evidence="1">
    <location>
        <begin position="286"/>
        <end position="327"/>
    </location>
</feature>
<dbReference type="PANTHER" id="PTHR34452:SF14">
    <property type="entry name" value="MYOSIN HEAVY CHAIN, MUSCLE"/>
    <property type="match status" value="1"/>
</dbReference>
<feature type="compositionally biased region" description="Basic and acidic residues" evidence="2">
    <location>
        <begin position="166"/>
        <end position="184"/>
    </location>
</feature>
<feature type="coiled-coil region" evidence="1">
    <location>
        <begin position="560"/>
        <end position="642"/>
    </location>
</feature>
<feature type="compositionally biased region" description="Basic and acidic residues" evidence="2">
    <location>
        <begin position="904"/>
        <end position="916"/>
    </location>
</feature>
<comment type="caution">
    <text evidence="4">The sequence shown here is derived from an EMBL/GenBank/DDBJ whole genome shotgun (WGS) entry which is preliminary data.</text>
</comment>
<accession>A0AAD3SDZ9</accession>
<dbReference type="Pfam" id="PF10358">
    <property type="entry name" value="NT-C2"/>
    <property type="match status" value="1"/>
</dbReference>
<feature type="coiled-coil region" evidence="1">
    <location>
        <begin position="672"/>
        <end position="751"/>
    </location>
</feature>
<evidence type="ECO:0000256" key="1">
    <source>
        <dbReference type="SAM" id="Coils"/>
    </source>
</evidence>
<protein>
    <recommendedName>
        <fullName evidence="3">C2 NT-type domain-containing protein</fullName>
    </recommendedName>
</protein>
<feature type="coiled-coil region" evidence="1">
    <location>
        <begin position="780"/>
        <end position="857"/>
    </location>
</feature>
<gene>
    <name evidence="4" type="ORF">Nepgr_010836</name>
</gene>
<dbReference type="PANTHER" id="PTHR34452">
    <property type="entry name" value="MYOSIN HEAVY CHAIN-RELATED PROTEIN"/>
    <property type="match status" value="1"/>
</dbReference>
<dbReference type="AlphaFoldDB" id="A0AAD3SDZ9"/>
<feature type="coiled-coil region" evidence="1">
    <location>
        <begin position="927"/>
        <end position="968"/>
    </location>
</feature>
<feature type="region of interest" description="Disordered" evidence="2">
    <location>
        <begin position="140"/>
        <end position="187"/>
    </location>
</feature>
<name>A0AAD3SDZ9_NEPGR</name>
<proteinExistence type="predicted"/>
<feature type="domain" description="C2 NT-type" evidence="3">
    <location>
        <begin position="4"/>
        <end position="138"/>
    </location>
</feature>
<dbReference type="EMBL" id="BSYO01000008">
    <property type="protein sequence ID" value="GMH08996.1"/>
    <property type="molecule type" value="Genomic_DNA"/>
</dbReference>
<evidence type="ECO:0000313" key="5">
    <source>
        <dbReference type="Proteomes" id="UP001279734"/>
    </source>
</evidence>
<sequence length="985" mass="114747">MFKATRWRNEKIKAVFRLQFQATQVTESGSRLMISVVPAGLGQPTVRLGKVLVRDGACTWENPIYETIKFIREPKTGKLQDKIYHFILATGSSRKGLLGEVSINFAAYAEATTPATVSLPIKAATSEAVLHVTIQNMQGADDQRDIQENRESRVKSGGRTLQTQLDESRSDENDDHNSNEDDFYKPTIALEDERSRNFRNCSTSNSIPEQRSRQDVLHNVEVTIESPSRQNSMSKRRMRDGGTDKRLAEQQIKIDSSLSEDMVSSIKHEKDTFSEESEKDLSCTSIELLKSRISTLQRQADVTELELQSLRRQIVKESKRGQELSRQLISRTEERDALKTEFETLKSWHEKDRDEVQEKKETAGRSRLWEIEQELIHQKDLNTGLRSQLQETQDSNSELILVLRDLKEIIERKDKDLFNLSNKIRNCRNVEEFQNIDSVDKWAKNKLVLTELIPNKNNTEEVNLLRQKIKNLQGDLKGHIKGKEELEIRITQLIQEYEISEKEIYDLSFQFEQKRVQLIKKENQCTHYLSMISELDAKIISLKNVIRKQADESSKSSDIIHKLENRVKCLEKELEKQAHEFAPNLDEALFRKLSRELASKSNENEKLTTKAQTEARDQRLQISVLEEQIQKANEELGMIRHHYNIEMRKISDQLLERDKEVEQFVLKLEGERTLARSTMQKEEENFEDLQKENQMLRIEIERLTEENYHFSEHLEQTKDLISGIELMKMSMDETNKQLELINKEKGDLERKYVSVRMEAQQSQEQLNVMMSLKETKELMDKSIQSEVEKLREQHDELKNHLLEEQLENQKLRKQIIQQKGDLQKKDHAILQIGEKFKNSNSREVVDLTEKVKQLKEATYAGIPPENGSKMEETRQLARRLQHSELSTFDNSQQNEAIKAPGKSSSKELCTHKNQKVPESEIRHEAHLTELLTEITLLKEKNKSMEGELKEMQEKYSDVSLRFAEVEGERQQLVMTIRNLRNGQKK</sequence>
<evidence type="ECO:0000259" key="3">
    <source>
        <dbReference type="PROSITE" id="PS51840"/>
    </source>
</evidence>
<evidence type="ECO:0000313" key="4">
    <source>
        <dbReference type="EMBL" id="GMH08996.1"/>
    </source>
</evidence>
<feature type="region of interest" description="Disordered" evidence="2">
    <location>
        <begin position="194"/>
        <end position="213"/>
    </location>
</feature>
<dbReference type="InterPro" id="IPR019448">
    <property type="entry name" value="NT-C2"/>
</dbReference>
<reference evidence="4" key="1">
    <citation type="submission" date="2023-05" db="EMBL/GenBank/DDBJ databases">
        <title>Nepenthes gracilis genome sequencing.</title>
        <authorList>
            <person name="Fukushima K."/>
        </authorList>
    </citation>
    <scope>NUCLEOTIDE SEQUENCE</scope>
    <source>
        <strain evidence="4">SING2019-196</strain>
    </source>
</reference>
<feature type="region of interest" description="Disordered" evidence="2">
    <location>
        <begin position="225"/>
        <end position="246"/>
    </location>
</feature>
<feature type="region of interest" description="Disordered" evidence="2">
    <location>
        <begin position="887"/>
        <end position="916"/>
    </location>
</feature>
<keyword evidence="5" id="KW-1185">Reference proteome</keyword>
<organism evidence="4 5">
    <name type="scientific">Nepenthes gracilis</name>
    <name type="common">Slender pitcher plant</name>
    <dbReference type="NCBI Taxonomy" id="150966"/>
    <lineage>
        <taxon>Eukaryota</taxon>
        <taxon>Viridiplantae</taxon>
        <taxon>Streptophyta</taxon>
        <taxon>Embryophyta</taxon>
        <taxon>Tracheophyta</taxon>
        <taxon>Spermatophyta</taxon>
        <taxon>Magnoliopsida</taxon>
        <taxon>eudicotyledons</taxon>
        <taxon>Gunneridae</taxon>
        <taxon>Pentapetalae</taxon>
        <taxon>Caryophyllales</taxon>
        <taxon>Nepenthaceae</taxon>
        <taxon>Nepenthes</taxon>
    </lineage>
</organism>
<feature type="compositionally biased region" description="Basic and acidic residues" evidence="2">
    <location>
        <begin position="141"/>
        <end position="154"/>
    </location>
</feature>
<keyword evidence="1" id="KW-0175">Coiled coil</keyword>
<dbReference type="Proteomes" id="UP001279734">
    <property type="component" value="Unassembled WGS sequence"/>
</dbReference>
<feature type="coiled-coil region" evidence="1">
    <location>
        <begin position="455"/>
        <end position="503"/>
    </location>
</feature>
<evidence type="ECO:0000256" key="2">
    <source>
        <dbReference type="SAM" id="MobiDB-lite"/>
    </source>
</evidence>
<dbReference type="PROSITE" id="PS51840">
    <property type="entry name" value="C2_NT"/>
    <property type="match status" value="1"/>
</dbReference>